<proteinExistence type="predicted"/>
<keyword evidence="3" id="KW-1185">Reference proteome</keyword>
<dbReference type="Proteomes" id="UP001597112">
    <property type="component" value="Unassembled WGS sequence"/>
</dbReference>
<evidence type="ECO:0008006" key="4">
    <source>
        <dbReference type="Google" id="ProtNLM"/>
    </source>
</evidence>
<evidence type="ECO:0000256" key="1">
    <source>
        <dbReference type="SAM" id="SignalP"/>
    </source>
</evidence>
<evidence type="ECO:0000313" key="2">
    <source>
        <dbReference type="EMBL" id="MFD1003114.1"/>
    </source>
</evidence>
<feature type="signal peptide" evidence="1">
    <location>
        <begin position="1"/>
        <end position="19"/>
    </location>
</feature>
<dbReference type="RefSeq" id="WP_377585319.1">
    <property type="nucleotide sequence ID" value="NZ_JBHTKA010000015.1"/>
</dbReference>
<evidence type="ECO:0000313" key="3">
    <source>
        <dbReference type="Proteomes" id="UP001597112"/>
    </source>
</evidence>
<dbReference type="EMBL" id="JBHTKA010000015">
    <property type="protein sequence ID" value="MFD1003114.1"/>
    <property type="molecule type" value="Genomic_DNA"/>
</dbReference>
<protein>
    <recommendedName>
        <fullName evidence="4">DUF3575 domain-containing protein</fullName>
    </recommendedName>
</protein>
<reference evidence="3" key="1">
    <citation type="journal article" date="2019" name="Int. J. Syst. Evol. Microbiol.">
        <title>The Global Catalogue of Microorganisms (GCM) 10K type strain sequencing project: providing services to taxonomists for standard genome sequencing and annotation.</title>
        <authorList>
            <consortium name="The Broad Institute Genomics Platform"/>
            <consortium name="The Broad Institute Genome Sequencing Center for Infectious Disease"/>
            <person name="Wu L."/>
            <person name="Ma J."/>
        </authorList>
    </citation>
    <scope>NUCLEOTIDE SEQUENCE [LARGE SCALE GENOMIC DNA]</scope>
    <source>
        <strain evidence="3">CCUG 58938</strain>
    </source>
</reference>
<accession>A0ABW3KA15</accession>
<name>A0ABW3KA15_9BACT</name>
<keyword evidence="1" id="KW-0732">Signal</keyword>
<comment type="caution">
    <text evidence="2">The sequence shown here is derived from an EMBL/GenBank/DDBJ whole genome shotgun (WGS) entry which is preliminary data.</text>
</comment>
<sequence length="225" mass="26905">MTRTTLSLLLALLGTIAHAQDSLRYQKLVPRHALKFSPFHLINFYPTLEFSYEKKITRTFTAQAEYGHVINYTNQDESYRDKRGYKMKLEVRKYFAPIVYRRLIFYGAAEYYKNDIEFDRLFRQQECFGNDCEHTIIRYHYYPVQYNEQGFSVKFGLIKYFFSDFFLDVNSGWTIRFVDYDEVRPNGIPAFPEGMEDDLFFDIPNEEDRVVPCPVLGIRIGYRLR</sequence>
<feature type="chain" id="PRO_5047462311" description="DUF3575 domain-containing protein" evidence="1">
    <location>
        <begin position="20"/>
        <end position="225"/>
    </location>
</feature>
<gene>
    <name evidence="2" type="ORF">ACFQ21_27560</name>
</gene>
<organism evidence="2 3">
    <name type="scientific">Ohtaekwangia kribbensis</name>
    <dbReference type="NCBI Taxonomy" id="688913"/>
    <lineage>
        <taxon>Bacteria</taxon>
        <taxon>Pseudomonadati</taxon>
        <taxon>Bacteroidota</taxon>
        <taxon>Cytophagia</taxon>
        <taxon>Cytophagales</taxon>
        <taxon>Fulvivirgaceae</taxon>
        <taxon>Ohtaekwangia</taxon>
    </lineage>
</organism>